<keyword evidence="7 10" id="KW-0119">Carbohydrate metabolism</keyword>
<dbReference type="EC" id="2.4.1.25" evidence="3 10"/>
<dbReference type="InterPro" id="IPR048458">
    <property type="entry name" value="MalQ_N"/>
</dbReference>
<dbReference type="Gene3D" id="3.20.20.80">
    <property type="entry name" value="Glycosidases"/>
    <property type="match status" value="1"/>
</dbReference>
<dbReference type="GO" id="GO:0004134">
    <property type="term" value="F:4-alpha-glucanotransferase activity"/>
    <property type="evidence" value="ECO:0007669"/>
    <property type="project" value="UniProtKB-EC"/>
</dbReference>
<protein>
    <recommendedName>
        <fullName evidence="4 10">4-alpha-glucanotransferase</fullName>
        <ecNumber evidence="3 10">2.4.1.25</ecNumber>
    </recommendedName>
    <alternativeName>
        <fullName evidence="8 10">Amylomaltase</fullName>
    </alternativeName>
    <alternativeName>
        <fullName evidence="9 10">Disproportionating enzyme</fullName>
    </alternativeName>
</protein>
<gene>
    <name evidence="12" type="primary">malQ</name>
    <name evidence="12" type="ORF">F6S87_03340</name>
</gene>
<dbReference type="AlphaFoldDB" id="A0A6I5MZL9"/>
<dbReference type="Pfam" id="PF21226">
    <property type="entry name" value="MalQ_N"/>
    <property type="match status" value="1"/>
</dbReference>
<evidence type="ECO:0000256" key="7">
    <source>
        <dbReference type="ARBA" id="ARBA00023277"/>
    </source>
</evidence>
<evidence type="ECO:0000256" key="5">
    <source>
        <dbReference type="ARBA" id="ARBA00022676"/>
    </source>
</evidence>
<sequence>MTTTEQTESPERLARPLVRLAKMLGVGTSYMGMSHDYHEIDDDVLVAILAALGVDASTPEAIESAIESILAEQRSHIVDPTVLHVVGEPSEVEVRAPIMDVPVATLTLENGAPYDGELKIVADPDAKAHSVNGEFIGTSMLVLPDDIPVGYHTLHVTAGDKAEDATLISAPSHIDMIPELEDGSLWGWMAQVYSIRSERSWGVGDFEDLRYMLTEAKRDTDADFILINPVHAGEPVSPLTPSPYLPVSRRFVNFTYISPESIPEYYSLSDEAKAEIKQLHDSVEPLDHDAELIDRDAMWQAKMRALWMIFQAGMPDDRKAVFDQYKLDCGGELEAYATWCLCYDKWGAPTTDPDNWENKYTKDSPEIQAIREQFPDTLEFYRWLEWIATEQLAGAQAASRQSGMKIGLIADMAVGVHPQGADVWWYPERFANGATVGAPPDMFNQQGQNWSQPPLNPVELKKTGYKVYRDMVHGMFNTAGAVRIDHILGLFRLWWIPEGKTPVDGCYVYYDHDVMLGILAIEASRVNGVVVGEDLGVVPPYVTKALGDRGIFGCAVEWFEQMDGVFTPPQHWRKYALATVDNHDMPPAAGYLEYEHVKIRERLGLLEGDGSAFRQSAELEHQAMLQMLCDEGFLDPAMLEDEAANENEIVAALHRALKAAPSKLKAVAFVDAVGEKRTQNQPGTNNEYPNWRIPLANGNGEPVMLEELFKQPGIKELSAIMNA</sequence>
<name>A0A6I5MZL9_9BIFI</name>
<dbReference type="NCBIfam" id="TIGR00217">
    <property type="entry name" value="malQ"/>
    <property type="match status" value="1"/>
</dbReference>
<dbReference type="Pfam" id="PF02446">
    <property type="entry name" value="Glyco_hydro_77"/>
    <property type="match status" value="1"/>
</dbReference>
<evidence type="ECO:0000256" key="2">
    <source>
        <dbReference type="ARBA" id="ARBA00005684"/>
    </source>
</evidence>
<comment type="similarity">
    <text evidence="2 10">Belongs to the disproportionating enzyme family.</text>
</comment>
<feature type="domain" description="MalQ N-terminal beta-sandwich" evidence="11">
    <location>
        <begin position="79"/>
        <end position="171"/>
    </location>
</feature>
<dbReference type="Proteomes" id="UP000469292">
    <property type="component" value="Unassembled WGS sequence"/>
</dbReference>
<dbReference type="GO" id="GO:0005975">
    <property type="term" value="P:carbohydrate metabolic process"/>
    <property type="evidence" value="ECO:0007669"/>
    <property type="project" value="InterPro"/>
</dbReference>
<evidence type="ECO:0000256" key="3">
    <source>
        <dbReference type="ARBA" id="ARBA00012560"/>
    </source>
</evidence>
<evidence type="ECO:0000256" key="8">
    <source>
        <dbReference type="ARBA" id="ARBA00031423"/>
    </source>
</evidence>
<evidence type="ECO:0000313" key="13">
    <source>
        <dbReference type="Proteomes" id="UP000469292"/>
    </source>
</evidence>
<organism evidence="12 13">
    <name type="scientific">Bifidobacterium choloepi</name>
    <dbReference type="NCBI Taxonomy" id="2614131"/>
    <lineage>
        <taxon>Bacteria</taxon>
        <taxon>Bacillati</taxon>
        <taxon>Actinomycetota</taxon>
        <taxon>Actinomycetes</taxon>
        <taxon>Bifidobacteriales</taxon>
        <taxon>Bifidobacteriaceae</taxon>
        <taxon>Bifidobacterium</taxon>
    </lineage>
</organism>
<evidence type="ECO:0000256" key="10">
    <source>
        <dbReference type="RuleBase" id="RU361207"/>
    </source>
</evidence>
<dbReference type="EMBL" id="VYSG01000001">
    <property type="protein sequence ID" value="NEG69666.1"/>
    <property type="molecule type" value="Genomic_DNA"/>
</dbReference>
<dbReference type="InterPro" id="IPR017853">
    <property type="entry name" value="GH"/>
</dbReference>
<keyword evidence="5 10" id="KW-0328">Glycosyltransferase</keyword>
<evidence type="ECO:0000256" key="6">
    <source>
        <dbReference type="ARBA" id="ARBA00022679"/>
    </source>
</evidence>
<dbReference type="InterPro" id="IPR003385">
    <property type="entry name" value="Glyco_hydro_77"/>
</dbReference>
<dbReference type="SUPFAM" id="SSF51445">
    <property type="entry name" value="(Trans)glycosidases"/>
    <property type="match status" value="1"/>
</dbReference>
<evidence type="ECO:0000313" key="12">
    <source>
        <dbReference type="EMBL" id="NEG69666.1"/>
    </source>
</evidence>
<keyword evidence="6 10" id="KW-0808">Transferase</keyword>
<keyword evidence="13" id="KW-1185">Reference proteome</keyword>
<evidence type="ECO:0000256" key="1">
    <source>
        <dbReference type="ARBA" id="ARBA00000439"/>
    </source>
</evidence>
<accession>A0A6I5MZL9</accession>
<evidence type="ECO:0000256" key="4">
    <source>
        <dbReference type="ARBA" id="ARBA00020295"/>
    </source>
</evidence>
<evidence type="ECO:0000259" key="11">
    <source>
        <dbReference type="Pfam" id="PF21226"/>
    </source>
</evidence>
<comment type="caution">
    <text evidence="12">The sequence shown here is derived from an EMBL/GenBank/DDBJ whole genome shotgun (WGS) entry which is preliminary data.</text>
</comment>
<evidence type="ECO:0000256" key="9">
    <source>
        <dbReference type="ARBA" id="ARBA00031501"/>
    </source>
</evidence>
<reference evidence="12 13" key="1">
    <citation type="submission" date="2019-09" db="EMBL/GenBank/DDBJ databases">
        <title>Phylogenetic characterization of a novel taxon of the genus Bifidobacterium: Bifidobacterium choloepi sp. nov.</title>
        <authorList>
            <person name="Modesto M."/>
            <person name="Satti M."/>
        </authorList>
    </citation>
    <scope>NUCLEOTIDE SEQUENCE [LARGE SCALE GENOMIC DNA]</scope>
    <source>
        <strain evidence="12 13">BRDM6</strain>
    </source>
</reference>
<comment type="catalytic activity">
    <reaction evidence="1 10">
        <text>Transfers a segment of a (1-&gt;4)-alpha-D-glucan to a new position in an acceptor, which may be glucose or a (1-&gt;4)-alpha-D-glucan.</text>
        <dbReference type="EC" id="2.4.1.25"/>
    </reaction>
</comment>
<dbReference type="PANTHER" id="PTHR32438">
    <property type="entry name" value="4-ALPHA-GLUCANOTRANSFERASE DPE1, CHLOROPLASTIC/AMYLOPLASTIC"/>
    <property type="match status" value="1"/>
</dbReference>
<dbReference type="PANTHER" id="PTHR32438:SF5">
    <property type="entry name" value="4-ALPHA-GLUCANOTRANSFERASE DPE1, CHLOROPLASTIC_AMYLOPLASTIC"/>
    <property type="match status" value="1"/>
</dbReference>
<dbReference type="RefSeq" id="WP_163227209.1">
    <property type="nucleotide sequence ID" value="NZ_VYSG01000001.1"/>
</dbReference>
<proteinExistence type="inferred from homology"/>